<feature type="domain" description="Polyvalent protein metallopeptidase" evidence="3">
    <location>
        <begin position="186"/>
        <end position="300"/>
    </location>
</feature>
<dbReference type="InterPro" id="IPR013610">
    <property type="entry name" value="ArdC_N"/>
</dbReference>
<dbReference type="EMBL" id="VBUC01000003">
    <property type="protein sequence ID" value="TLT01356.1"/>
    <property type="molecule type" value="Genomic_DNA"/>
</dbReference>
<organism evidence="4 7">
    <name type="scientific">Aliarcobacter cibarius</name>
    <dbReference type="NCBI Taxonomy" id="255507"/>
    <lineage>
        <taxon>Bacteria</taxon>
        <taxon>Pseudomonadati</taxon>
        <taxon>Campylobacterota</taxon>
        <taxon>Epsilonproteobacteria</taxon>
        <taxon>Campylobacterales</taxon>
        <taxon>Arcobacteraceae</taxon>
        <taxon>Aliarcobacter</taxon>
    </lineage>
</organism>
<dbReference type="EMBL" id="CP054051">
    <property type="protein sequence ID" value="QKJ28070.1"/>
    <property type="molecule type" value="Genomic_DNA"/>
</dbReference>
<feature type="domain" description="N-terminal" evidence="2">
    <location>
        <begin position="8"/>
        <end position="109"/>
    </location>
</feature>
<dbReference type="Pfam" id="PF18818">
    <property type="entry name" value="MPTase-PolyVal"/>
    <property type="match status" value="1"/>
</dbReference>
<dbReference type="InterPro" id="IPR041459">
    <property type="entry name" value="MPTase-PolyVal"/>
</dbReference>
<sequence length="544" mass="64259">MKYEEHIEKTADIFYEAIKNGTAPWLKEWKANDFKYQAHNPVTGTIYQGMNAFMLDLIRIEKNYKDNSWLTFKQIKDLGGFVEKGSKSTDIVYFERKVRTQEDIEKKEKKILSDKTLDNKSKQLLVDSNREKKIDLIFKGSNVFNIAQIKDINMDKFKALYKDNNFEKKDFISNEECQKVLDNINDVKIKHLYQTRAYYDSSNDEIVLPLKEQFTSAEAYYSTAFHELGHSTGHKSRLNRDLANSFGTPAYAKEELRAEIYSFLQAKELGMDYNLGNHQSYIDSWTKDLEDKKTEIYEAVKDSFKIVDFVKERYIDKALEKNITHEFSINYNVPNWKDNIFNKSIDDYKFLQDLSNKELNNKDISDLEYKKALDISKNDLFKRGFDSEFITIDDLKNNKGSLKELENSYKTQDISLDYNFTKNEDFPILKEYQTQLENHYPKFITLQSAFFESNLKSNYLMANSDLSEIKHLNIDDKGVQTWNKLNHNEAKELLEKYHFPQKIEEWELNKISEIKKDLNEKPGHDISDKKPFKLKERKSIEAER</sequence>
<dbReference type="KEGG" id="acib:ACBT_2188"/>
<evidence type="ECO:0000256" key="1">
    <source>
        <dbReference type="SAM" id="MobiDB-lite"/>
    </source>
</evidence>
<accession>A0A7L5JSM0</accession>
<dbReference type="Proteomes" id="UP000305417">
    <property type="component" value="Unassembled WGS sequence"/>
</dbReference>
<feature type="region of interest" description="Disordered" evidence="1">
    <location>
        <begin position="517"/>
        <end position="544"/>
    </location>
</feature>
<protein>
    <submittedName>
        <fullName evidence="4">DUF1738 domain-containing protein</fullName>
    </submittedName>
</protein>
<evidence type="ECO:0000313" key="6">
    <source>
        <dbReference type="Proteomes" id="UP000305417"/>
    </source>
</evidence>
<dbReference type="GO" id="GO:0003697">
    <property type="term" value="F:single-stranded DNA binding"/>
    <property type="evidence" value="ECO:0007669"/>
    <property type="project" value="InterPro"/>
</dbReference>
<dbReference type="Proteomes" id="UP000509513">
    <property type="component" value="Chromosome"/>
</dbReference>
<reference evidence="4 7" key="2">
    <citation type="submission" date="2020-05" db="EMBL/GenBank/DDBJ databases">
        <title>Complete genome sequencing of Campylobacter and Arcobacter type strains.</title>
        <authorList>
            <person name="Miller W.G."/>
            <person name="Yee E."/>
        </authorList>
    </citation>
    <scope>NUCLEOTIDE SEQUENCE [LARGE SCALE GENOMIC DNA]</scope>
    <source>
        <strain evidence="4 7">LMG 21996</strain>
    </source>
</reference>
<dbReference type="AlphaFoldDB" id="A0A7L5JSM0"/>
<proteinExistence type="predicted"/>
<keyword evidence="6" id="KW-1185">Reference proteome</keyword>
<evidence type="ECO:0000313" key="7">
    <source>
        <dbReference type="Proteomes" id="UP000509513"/>
    </source>
</evidence>
<evidence type="ECO:0000313" key="5">
    <source>
        <dbReference type="EMBL" id="TLT01356.1"/>
    </source>
</evidence>
<evidence type="ECO:0000259" key="2">
    <source>
        <dbReference type="Pfam" id="PF08401"/>
    </source>
</evidence>
<dbReference type="RefSeq" id="WP_024774498.1">
    <property type="nucleotide sequence ID" value="NZ_CP054051.1"/>
</dbReference>
<evidence type="ECO:0000313" key="4">
    <source>
        <dbReference type="EMBL" id="QKJ28070.1"/>
    </source>
</evidence>
<reference evidence="5 6" key="1">
    <citation type="submission" date="2019-05" db="EMBL/GenBank/DDBJ databases">
        <title>Arcobacter cibarius and Arcobacter thereius providing challenges in identification an antibiotic susceptibility and Quinolone resistance.</title>
        <authorList>
            <person name="Busch A."/>
            <person name="Hanel I."/>
            <person name="Hotzel H."/>
            <person name="Tomaso H."/>
        </authorList>
    </citation>
    <scope>NUCLEOTIDE SEQUENCE [LARGE SCALE GENOMIC DNA]</scope>
    <source>
        <strain evidence="5 6">16CS0831-2</strain>
    </source>
</reference>
<evidence type="ECO:0000259" key="3">
    <source>
        <dbReference type="Pfam" id="PF18818"/>
    </source>
</evidence>
<name>A0A7L5JSM0_9BACT</name>
<gene>
    <name evidence="4" type="ORF">ACBT_2188</name>
    <name evidence="5" type="ORF">FE247_02410</name>
</gene>
<dbReference type="Pfam" id="PF08401">
    <property type="entry name" value="ArdcN"/>
    <property type="match status" value="1"/>
</dbReference>